<feature type="chain" id="PRO_5041263182" description="Saposin B-type domain-containing protein" evidence="2">
    <location>
        <begin position="20"/>
        <end position="255"/>
    </location>
</feature>
<evidence type="ECO:0000313" key="5">
    <source>
        <dbReference type="Proteomes" id="UP001175271"/>
    </source>
</evidence>
<feature type="signal peptide" evidence="2">
    <location>
        <begin position="1"/>
        <end position="19"/>
    </location>
</feature>
<dbReference type="PROSITE" id="PS51257">
    <property type="entry name" value="PROKAR_LIPOPROTEIN"/>
    <property type="match status" value="1"/>
</dbReference>
<dbReference type="EMBL" id="JAUCMV010000004">
    <property type="protein sequence ID" value="KAK0402770.1"/>
    <property type="molecule type" value="Genomic_DNA"/>
</dbReference>
<dbReference type="PROSITE" id="PS50015">
    <property type="entry name" value="SAP_B"/>
    <property type="match status" value="2"/>
</dbReference>
<dbReference type="SUPFAM" id="SSF47862">
    <property type="entry name" value="Saposin"/>
    <property type="match status" value="1"/>
</dbReference>
<evidence type="ECO:0000313" key="4">
    <source>
        <dbReference type="EMBL" id="KAK0402770.1"/>
    </source>
</evidence>
<keyword evidence="2" id="KW-0732">Signal</keyword>
<name>A0AA39LMQ2_9BILA</name>
<proteinExistence type="predicted"/>
<gene>
    <name evidence="4" type="ORF">QR680_016519</name>
</gene>
<keyword evidence="1" id="KW-1015">Disulfide bond</keyword>
<reference evidence="4" key="1">
    <citation type="submission" date="2023-06" db="EMBL/GenBank/DDBJ databases">
        <title>Genomic analysis of the entomopathogenic nematode Steinernema hermaphroditum.</title>
        <authorList>
            <person name="Schwarz E.M."/>
            <person name="Heppert J.K."/>
            <person name="Baniya A."/>
            <person name="Schwartz H.T."/>
            <person name="Tan C.-H."/>
            <person name="Antoshechkin I."/>
            <person name="Sternberg P.W."/>
            <person name="Goodrich-Blair H."/>
            <person name="Dillman A.R."/>
        </authorList>
    </citation>
    <scope>NUCLEOTIDE SEQUENCE</scope>
    <source>
        <strain evidence="4">PS9179</strain>
        <tissue evidence="4">Whole animal</tissue>
    </source>
</reference>
<dbReference type="InterPro" id="IPR008139">
    <property type="entry name" value="SaposinB_dom"/>
</dbReference>
<dbReference type="InterPro" id="IPR011001">
    <property type="entry name" value="Saposin-like"/>
</dbReference>
<dbReference type="Gene3D" id="1.10.225.10">
    <property type="entry name" value="Saposin-like"/>
    <property type="match status" value="2"/>
</dbReference>
<comment type="caution">
    <text evidence="4">The sequence shown here is derived from an EMBL/GenBank/DDBJ whole genome shotgun (WGS) entry which is preliminary data.</text>
</comment>
<dbReference type="AlphaFoldDB" id="A0AA39LMQ2"/>
<feature type="domain" description="Saposin B-type" evidence="3">
    <location>
        <begin position="167"/>
        <end position="255"/>
    </location>
</feature>
<evidence type="ECO:0000256" key="2">
    <source>
        <dbReference type="SAM" id="SignalP"/>
    </source>
</evidence>
<evidence type="ECO:0000259" key="3">
    <source>
        <dbReference type="PROSITE" id="PS50015"/>
    </source>
</evidence>
<organism evidence="4 5">
    <name type="scientific">Steinernema hermaphroditum</name>
    <dbReference type="NCBI Taxonomy" id="289476"/>
    <lineage>
        <taxon>Eukaryota</taxon>
        <taxon>Metazoa</taxon>
        <taxon>Ecdysozoa</taxon>
        <taxon>Nematoda</taxon>
        <taxon>Chromadorea</taxon>
        <taxon>Rhabditida</taxon>
        <taxon>Tylenchina</taxon>
        <taxon>Panagrolaimomorpha</taxon>
        <taxon>Strongyloidoidea</taxon>
        <taxon>Steinernematidae</taxon>
        <taxon>Steinernema</taxon>
    </lineage>
</organism>
<accession>A0AA39LMQ2</accession>
<keyword evidence="5" id="KW-1185">Reference proteome</keyword>
<dbReference type="Proteomes" id="UP001175271">
    <property type="component" value="Unassembled WGS sequence"/>
</dbReference>
<feature type="domain" description="Saposin B-type" evidence="3">
    <location>
        <begin position="21"/>
        <end position="114"/>
    </location>
</feature>
<evidence type="ECO:0000256" key="1">
    <source>
        <dbReference type="ARBA" id="ARBA00023157"/>
    </source>
</evidence>
<sequence>MVSKLAIAAFITLSTIVSACEFSGCENCKKIVDGTKAQLHSNIANVGYHELEDALGKECDLFDLTSFQCLKKCKQTYWPAMPHIIHPIKAGANAFEICQIVAKLLAFKGCKGCKKMVDDVKVRFNNNFCDVTFSVCVAPLPFSHRRMVSKLSLITLAALVTLATSCAFEGCDGCKKMVDDVKVRFNNNFSNVDDEELRQALETECKLLEKPDEQNPKKCVYSCGRYVYNLPVRMLAPLKAGEDSVKVCMAAEQCQ</sequence>
<protein>
    <recommendedName>
        <fullName evidence="3">Saposin B-type domain-containing protein</fullName>
    </recommendedName>
</protein>